<dbReference type="EMBL" id="JANJYI010000005">
    <property type="protein sequence ID" value="KAK2648465.1"/>
    <property type="molecule type" value="Genomic_DNA"/>
</dbReference>
<name>A0AAD9X013_9ROSI</name>
<feature type="domain" description="Reverse transcriptase zinc-binding" evidence="1">
    <location>
        <begin position="152"/>
        <end position="201"/>
    </location>
</feature>
<gene>
    <name evidence="2" type="ORF">Ddye_015954</name>
</gene>
<proteinExistence type="predicted"/>
<evidence type="ECO:0000259" key="1">
    <source>
        <dbReference type="Pfam" id="PF13966"/>
    </source>
</evidence>
<accession>A0AAD9X013</accession>
<dbReference type="Pfam" id="PF13966">
    <property type="entry name" value="zf-RVT"/>
    <property type="match status" value="1"/>
</dbReference>
<protein>
    <recommendedName>
        <fullName evidence="1">Reverse transcriptase zinc-binding domain-containing protein</fullName>
    </recommendedName>
</protein>
<keyword evidence="3" id="KW-1185">Reference proteome</keyword>
<comment type="caution">
    <text evidence="2">The sequence shown here is derived from an EMBL/GenBank/DDBJ whole genome shotgun (WGS) entry which is preliminary data.</text>
</comment>
<dbReference type="Proteomes" id="UP001280121">
    <property type="component" value="Unassembled WGS sequence"/>
</dbReference>
<organism evidence="2 3">
    <name type="scientific">Dipteronia dyeriana</name>
    <dbReference type="NCBI Taxonomy" id="168575"/>
    <lineage>
        <taxon>Eukaryota</taxon>
        <taxon>Viridiplantae</taxon>
        <taxon>Streptophyta</taxon>
        <taxon>Embryophyta</taxon>
        <taxon>Tracheophyta</taxon>
        <taxon>Spermatophyta</taxon>
        <taxon>Magnoliopsida</taxon>
        <taxon>eudicotyledons</taxon>
        <taxon>Gunneridae</taxon>
        <taxon>Pentapetalae</taxon>
        <taxon>rosids</taxon>
        <taxon>malvids</taxon>
        <taxon>Sapindales</taxon>
        <taxon>Sapindaceae</taxon>
        <taxon>Hippocastanoideae</taxon>
        <taxon>Acereae</taxon>
        <taxon>Dipteronia</taxon>
    </lineage>
</organism>
<evidence type="ECO:0000313" key="3">
    <source>
        <dbReference type="Proteomes" id="UP001280121"/>
    </source>
</evidence>
<evidence type="ECO:0000313" key="2">
    <source>
        <dbReference type="EMBL" id="KAK2648465.1"/>
    </source>
</evidence>
<dbReference type="InterPro" id="IPR026960">
    <property type="entry name" value="RVT-Znf"/>
</dbReference>
<dbReference type="AlphaFoldDB" id="A0AAD9X013"/>
<sequence length="285" mass="32422">MSCRLIKFRIMRSNLEVVFSVDEVWKVLSDCDRNKAPGPDGLNLNFIKANWEMIQEEAIHSWKKKGNGGLFVKLDFQKAYDSVDHEFLLEVLERRGLDGFIMVVGSGSKIRLWQDVRWDLVLLMTAFLRIFVLVSNKKGTVSEYGNWVESRWVWNGRVLVKDVLLSFGFQHVENNECPMCGGGFESINHLFLHCAWSDVVWRIRMGWWGVSSCSSPSVKEWADGSTRGCPGEAGIRGVLRDVRVSEKNMSSVDIKYMPRESNSFTDSLAKATSSGGRNILKWGDI</sequence>
<reference evidence="2" key="1">
    <citation type="journal article" date="2023" name="Plant J.">
        <title>Genome sequences and population genomics provide insights into the demographic history, inbreeding, and mutation load of two 'living fossil' tree species of Dipteronia.</title>
        <authorList>
            <person name="Feng Y."/>
            <person name="Comes H.P."/>
            <person name="Chen J."/>
            <person name="Zhu S."/>
            <person name="Lu R."/>
            <person name="Zhang X."/>
            <person name="Li P."/>
            <person name="Qiu J."/>
            <person name="Olsen K.M."/>
            <person name="Qiu Y."/>
        </authorList>
    </citation>
    <scope>NUCLEOTIDE SEQUENCE</scope>
    <source>
        <strain evidence="2">KIB01</strain>
    </source>
</reference>